<dbReference type="PANTHER" id="PTHR13503">
    <property type="entry name" value="NEGATIVE ELONGATION FACTOR COMPLEX MEMBER B"/>
    <property type="match status" value="1"/>
</dbReference>
<dbReference type="AlphaFoldDB" id="T1JW45"/>
<dbReference type="EMBL" id="CAEY01000807">
    <property type="status" value="NOT_ANNOTATED_CDS"/>
    <property type="molecule type" value="Genomic_DNA"/>
</dbReference>
<dbReference type="EnsemblMetazoa" id="tetur02g06950.1">
    <property type="protein sequence ID" value="tetur02g06950.1"/>
    <property type="gene ID" value="tetur02g06950"/>
</dbReference>
<dbReference type="HOGENOM" id="CLU_037919_0_0_1"/>
<keyword evidence="3" id="KW-1185">Reference proteome</keyword>
<protein>
    <recommendedName>
        <fullName evidence="4">Negative elongation factor B</fullName>
    </recommendedName>
</protein>
<organism evidence="2 3">
    <name type="scientific">Tetranychus urticae</name>
    <name type="common">Two-spotted spider mite</name>
    <dbReference type="NCBI Taxonomy" id="32264"/>
    <lineage>
        <taxon>Eukaryota</taxon>
        <taxon>Metazoa</taxon>
        <taxon>Ecdysozoa</taxon>
        <taxon>Arthropoda</taxon>
        <taxon>Chelicerata</taxon>
        <taxon>Arachnida</taxon>
        <taxon>Acari</taxon>
        <taxon>Acariformes</taxon>
        <taxon>Trombidiformes</taxon>
        <taxon>Prostigmata</taxon>
        <taxon>Eleutherengona</taxon>
        <taxon>Raphignathae</taxon>
        <taxon>Tetranychoidea</taxon>
        <taxon>Tetranychidae</taxon>
        <taxon>Tetranychus</taxon>
    </lineage>
</organism>
<sequence>MASSESTDKEKSLKELLEKSFPVIRIQTLQPIVMSLLKNLERIDDKYLKQIVADRELYEKCDLSVKRQIWQQHQGLFGDEVSPLFSAYIKEKDTMLFSLQSGSFFAMTPKQRRQSEIIQNLVKIIGRNVLLYDTCLQFLRTLFLSTKNSHYCTLRVDLLMALHDADIQDITSMDPCHKFAWCLDACIREQNIDPKRSRELQGFLEGVKRGQEQVIGDLSMTLCDPYAVNFLANKAIKIANNLINNENLARENLVLMLILRMLNLGLHSWDILNSQVYREPKLDVELVTRFLPVLMSLIVDDQVRAVNSKLPPDDRESALTIIEHSGPPPDLYQKFITEDRLATELAIYYTLQVLRQKDRNAVVRVLGFLSNCHDNRISDDRILHSLVSFLIPMADEFSLEDFCTAVFDEIFLSNLDQLNVPYHLIKLMHHVYNHLPAHRLDLLIKTLTACPIENEKAKEMLTDLVKKVEDFKAEADKKAEEPPQEDIALPLPVV</sequence>
<reference evidence="3" key="1">
    <citation type="submission" date="2011-08" db="EMBL/GenBank/DDBJ databases">
        <authorList>
            <person name="Rombauts S."/>
        </authorList>
    </citation>
    <scope>NUCLEOTIDE SEQUENCE</scope>
    <source>
        <strain evidence="3">London</strain>
    </source>
</reference>
<reference evidence="2" key="2">
    <citation type="submission" date="2015-06" db="UniProtKB">
        <authorList>
            <consortium name="EnsemblMetazoa"/>
        </authorList>
    </citation>
    <scope>IDENTIFICATION</scope>
</reference>
<name>T1JW45_TETUR</name>
<dbReference type="InterPro" id="IPR010405">
    <property type="entry name" value="COBRA1"/>
</dbReference>
<dbReference type="GO" id="GO:0032021">
    <property type="term" value="C:NELF complex"/>
    <property type="evidence" value="ECO:0007669"/>
    <property type="project" value="TreeGrafter"/>
</dbReference>
<dbReference type="PANTHER" id="PTHR13503:SF3">
    <property type="entry name" value="NEGATIVE ELONGATION FACTOR B"/>
    <property type="match status" value="1"/>
</dbReference>
<dbReference type="Pfam" id="PF06209">
    <property type="entry name" value="COBRA1"/>
    <property type="match status" value="1"/>
</dbReference>
<accession>T1JW45</accession>
<evidence type="ECO:0000313" key="3">
    <source>
        <dbReference type="Proteomes" id="UP000015104"/>
    </source>
</evidence>
<dbReference type="GO" id="GO:0034244">
    <property type="term" value="P:negative regulation of transcription elongation by RNA polymerase II"/>
    <property type="evidence" value="ECO:0007669"/>
    <property type="project" value="TreeGrafter"/>
</dbReference>
<dbReference type="eggNOG" id="ENOG502QTMJ">
    <property type="taxonomic scope" value="Eukaryota"/>
</dbReference>
<evidence type="ECO:0000256" key="1">
    <source>
        <dbReference type="SAM" id="MobiDB-lite"/>
    </source>
</evidence>
<feature type="region of interest" description="Disordered" evidence="1">
    <location>
        <begin position="475"/>
        <end position="494"/>
    </location>
</feature>
<evidence type="ECO:0000313" key="2">
    <source>
        <dbReference type="EnsemblMetazoa" id="tetur02g06950.1"/>
    </source>
</evidence>
<evidence type="ECO:0008006" key="4">
    <source>
        <dbReference type="Google" id="ProtNLM"/>
    </source>
</evidence>
<proteinExistence type="predicted"/>
<dbReference type="Proteomes" id="UP000015104">
    <property type="component" value="Unassembled WGS sequence"/>
</dbReference>
<dbReference type="STRING" id="32264.T1JW45"/>